<dbReference type="EMBL" id="JAMYEC010000014">
    <property type="protein sequence ID" value="MDX2336433.1"/>
    <property type="molecule type" value="Genomic_DNA"/>
</dbReference>
<accession>A0ABU4KTS6</accession>
<evidence type="ECO:0000313" key="2">
    <source>
        <dbReference type="Proteomes" id="UP001272940"/>
    </source>
</evidence>
<proteinExistence type="predicted"/>
<evidence type="ECO:0000313" key="1">
    <source>
        <dbReference type="EMBL" id="MDX2336433.1"/>
    </source>
</evidence>
<gene>
    <name evidence="1" type="ORF">NJD11_15975</name>
</gene>
<organism evidence="1 2">
    <name type="scientific">Brevundimonas vesicularis</name>
    <name type="common">Pseudomonas vesicularis</name>
    <dbReference type="NCBI Taxonomy" id="41276"/>
    <lineage>
        <taxon>Bacteria</taxon>
        <taxon>Pseudomonadati</taxon>
        <taxon>Pseudomonadota</taxon>
        <taxon>Alphaproteobacteria</taxon>
        <taxon>Caulobacterales</taxon>
        <taxon>Caulobacteraceae</taxon>
        <taxon>Brevundimonas</taxon>
    </lineage>
</organism>
<comment type="caution">
    <text evidence="1">The sequence shown here is derived from an EMBL/GenBank/DDBJ whole genome shotgun (WGS) entry which is preliminary data.</text>
</comment>
<keyword evidence="2" id="KW-1185">Reference proteome</keyword>
<evidence type="ECO:0008006" key="3">
    <source>
        <dbReference type="Google" id="ProtNLM"/>
    </source>
</evidence>
<sequence>MTLLTRVFTGEPEPLVDWLEAFPADKRVEIERKPTIHAALKALAEKAAEDLNDEERAAYLACMQSQNRIPALFEPVELLSDPPINKAAFAKLVSDLFEIAFKALSPLGVRDRQYTRIYDAMPARICAFCGIEKMSPPDPQIPRESLDHYLSSAHYPFAAANMRNLAPAGHRCNSSHKLGKDVIRGLGGVRRRCFDPFGQAVATVSLQQSRPLEGRTKKMLVLPAWQIDLLGDRDFVKTWDEVYDIRTRYELEVLDAEFWSWLDHFANWSVLEAAPPTNGAELVGLIARYRRAVIGEGFADFLKIATFDMLAYQCQNGPASDRVTDWLIDLLSPGTGAASFAEDAFAA</sequence>
<dbReference type="Proteomes" id="UP001272940">
    <property type="component" value="Unassembled WGS sequence"/>
</dbReference>
<dbReference type="RefSeq" id="WP_157076465.1">
    <property type="nucleotide sequence ID" value="NZ_JAMYEC010000014.1"/>
</dbReference>
<name>A0ABU4KTS6_BREVE</name>
<reference evidence="1 2" key="1">
    <citation type="journal article" date="2023" name="FEMS Microbes">
        <title>Whole genomes of deep-sea sponge-associated bacteria exhibit high novel natural product potential.</title>
        <authorList>
            <person name="Hesketh-Best P.J."/>
            <person name="January G.G."/>
            <person name="Koch M.J."/>
            <person name="Warburton P.J."/>
            <person name="Howell K.L."/>
            <person name="Upton M."/>
        </authorList>
    </citation>
    <scope>NUCLEOTIDE SEQUENCE [LARGE SCALE GENOMIC DNA]</scope>
    <source>
        <strain evidence="1 2">PC206-O</strain>
    </source>
</reference>
<protein>
    <recommendedName>
        <fullName evidence="3">HNH endonuclease</fullName>
    </recommendedName>
</protein>